<gene>
    <name evidence="2" type="ORF">GTW20_21100</name>
</gene>
<feature type="domain" description="Schlafen AlbA-2" evidence="1">
    <location>
        <begin position="16"/>
        <end position="129"/>
    </location>
</feature>
<evidence type="ECO:0000259" key="1">
    <source>
        <dbReference type="Pfam" id="PF04326"/>
    </source>
</evidence>
<dbReference type="Gene3D" id="3.30.950.30">
    <property type="entry name" value="Schlafen, AAA domain"/>
    <property type="match status" value="1"/>
</dbReference>
<sequence length="393" mass="43773">MERELAAELGTEETCILEFKREVRSLDVVRKAVCAMANDLTNKGGGDVLVGVRDDGTVDPELDTSDKTLLNLANLRDDGKILDRPSFTVERALFNGESVIHIHVEASPAPPVRLNGVAWVRPGPTTRKATADDERILTERRRHKTLPFDSHAWPGSSAADLDLQLFRGTYLRSAVSDEVLEENHRPEEQQLASLRLLDPDSETATVLGLLLIGLDPTSWLPGAYTQFVRYDGEDMDSAVVDDQEIRSNVVDTAERLDAVLRGHLHTRLVETGGFREESRPDYPLGALREAVMNAVMHRNYESSNAPIRILWFVDRVEISNPGGPYGAVREDNYQRVNDYRNPSLAGAMKNLGYVNRFGRGIGRIMAALESNGNPPPEFEIGESHWSVVLRRAR</sequence>
<dbReference type="Proteomes" id="UP000467124">
    <property type="component" value="Unassembled WGS sequence"/>
</dbReference>
<proteinExistence type="predicted"/>
<comment type="caution">
    <text evidence="2">The sequence shown here is derived from an EMBL/GenBank/DDBJ whole genome shotgun (WGS) entry which is preliminary data.</text>
</comment>
<evidence type="ECO:0000313" key="2">
    <source>
        <dbReference type="EMBL" id="MYR34677.1"/>
    </source>
</evidence>
<dbReference type="PANTHER" id="PTHR30595">
    <property type="entry name" value="GLPR-RELATED TRANSCRIPTIONAL REPRESSOR"/>
    <property type="match status" value="1"/>
</dbReference>
<protein>
    <submittedName>
        <fullName evidence="2">Transcriptional regulator</fullName>
    </submittedName>
</protein>
<accession>A0A7K2IXY4</accession>
<dbReference type="Pfam" id="PF13749">
    <property type="entry name" value="HATPase_c_4"/>
    <property type="match status" value="1"/>
</dbReference>
<dbReference type="PANTHER" id="PTHR30595:SF6">
    <property type="entry name" value="SCHLAFEN ALBA-2 DOMAIN-CONTAINING PROTEIN"/>
    <property type="match status" value="1"/>
</dbReference>
<reference evidence="2 3" key="1">
    <citation type="journal article" date="2019" name="Nat. Commun.">
        <title>The antimicrobial potential of Streptomyces from insect microbiomes.</title>
        <authorList>
            <person name="Chevrette M.G."/>
            <person name="Carlson C.M."/>
            <person name="Ortega H.E."/>
            <person name="Thomas C."/>
            <person name="Ananiev G.E."/>
            <person name="Barns K.J."/>
            <person name="Book A.J."/>
            <person name="Cagnazzo J."/>
            <person name="Carlos C."/>
            <person name="Flanigan W."/>
            <person name="Grubbs K.J."/>
            <person name="Horn H.A."/>
            <person name="Hoffmann F.M."/>
            <person name="Klassen J.L."/>
            <person name="Knack J.J."/>
            <person name="Lewin G.R."/>
            <person name="McDonald B.R."/>
            <person name="Muller L."/>
            <person name="Melo W.G.P."/>
            <person name="Pinto-Tomas A.A."/>
            <person name="Schmitz A."/>
            <person name="Wendt-Pienkowski E."/>
            <person name="Wildman S."/>
            <person name="Zhao M."/>
            <person name="Zhang F."/>
            <person name="Bugni T.S."/>
            <person name="Andes D.R."/>
            <person name="Pupo M.T."/>
            <person name="Currie C.R."/>
        </authorList>
    </citation>
    <scope>NUCLEOTIDE SEQUENCE [LARGE SCALE GENOMIC DNA]</scope>
    <source>
        <strain evidence="2 3">SID5840</strain>
    </source>
</reference>
<dbReference type="Pfam" id="PF04326">
    <property type="entry name" value="SLFN_AlbA_2"/>
    <property type="match status" value="1"/>
</dbReference>
<organism evidence="2 3">
    <name type="scientific">Nocardiopsis alba</name>
    <dbReference type="NCBI Taxonomy" id="53437"/>
    <lineage>
        <taxon>Bacteria</taxon>
        <taxon>Bacillati</taxon>
        <taxon>Actinomycetota</taxon>
        <taxon>Actinomycetes</taxon>
        <taxon>Streptosporangiales</taxon>
        <taxon>Nocardiopsidaceae</taxon>
        <taxon>Nocardiopsis</taxon>
    </lineage>
</organism>
<dbReference type="InterPro" id="IPR007421">
    <property type="entry name" value="Schlafen_AlbA_2_dom"/>
</dbReference>
<dbReference type="EMBL" id="WWHY01000001">
    <property type="protein sequence ID" value="MYR34677.1"/>
    <property type="molecule type" value="Genomic_DNA"/>
</dbReference>
<dbReference type="InterPro" id="IPR038461">
    <property type="entry name" value="Schlafen_AlbA_2_dom_sf"/>
</dbReference>
<name>A0A7K2IXY4_9ACTN</name>
<dbReference type="Gene3D" id="3.30.565.60">
    <property type="match status" value="1"/>
</dbReference>
<dbReference type="AlphaFoldDB" id="A0A7K2IXY4"/>
<dbReference type="InterPro" id="IPR038475">
    <property type="entry name" value="RecG_C_sf"/>
</dbReference>
<evidence type="ECO:0000313" key="3">
    <source>
        <dbReference type="Proteomes" id="UP000467124"/>
    </source>
</evidence>